<dbReference type="EnsemblMetazoa" id="G33589.1">
    <property type="protein sequence ID" value="G33589.1:cds"/>
    <property type="gene ID" value="G33589"/>
</dbReference>
<dbReference type="PANTHER" id="PTHR33480:SF1">
    <property type="entry name" value="TYR RECOMBINASE DOMAIN-CONTAINING PROTEIN"/>
    <property type="match status" value="1"/>
</dbReference>
<proteinExistence type="predicted"/>
<feature type="region of interest" description="Disordered" evidence="2">
    <location>
        <begin position="1"/>
        <end position="47"/>
    </location>
</feature>
<reference evidence="3" key="1">
    <citation type="submission" date="2022-08" db="UniProtKB">
        <authorList>
            <consortium name="EnsemblMetazoa"/>
        </authorList>
    </citation>
    <scope>IDENTIFICATION</scope>
    <source>
        <strain evidence="3">05x7-T-G4-1.051#20</strain>
    </source>
</reference>
<feature type="compositionally biased region" description="Basic and acidic residues" evidence="2">
    <location>
        <begin position="286"/>
        <end position="330"/>
    </location>
</feature>
<feature type="compositionally biased region" description="Low complexity" evidence="2">
    <location>
        <begin position="24"/>
        <end position="35"/>
    </location>
</feature>
<sequence>MGVMSKDATVPHSSTVQKTPGMISSATVSTETSSSIRGATLSEEMSPTIWTTPEIDSTERTSSPAIPVESTSCEITIGSSAERSSDTFIPSGACTTFTMSELSAYLTSVVSENSQINSDTLHTQLIIGEMPQKSLLPKPCKALKVKLPAFDQCFDTHTQIYRNTINTGLYSPTENHDNQARSDDSILSTEINHCQSINCQPQIFSATFEADLPASDDQSVNPIRETLYRQCTSLKPKGQKLLLADMNFSDDEEEFGETDSDRESVYIPDFDCESVDDESDVSDEWEFPKDTPAPDKHAPDKHAPDKHAPEEHAPEEHAPDKHAPDKHAPDNCENPDLLTSSVPFKRNILPNKCILDETNTKIYSKKYEQNSSNSKHGRLYDTVHSCIFCYKLVTHIQTHLQHKHRNEKEVKEILDLKEQIDKVKENDEYRSNLKKRLKNLQTLIRNKGNNNHNLRVLAAEEGEILLTRRRKSNQFNVKDYGPCPNCQEWIVLENITKHMVACPIQENIDSKGAAIIQSKIMAVLGNIWLMKNAGNKLRRKNFTSFRMRLSAKLLSLLREDSQIPSASMHYFIAPKQFDRVVSCAVKACEEDENADLKNPSTAIKLGYDLSRLANAKLGIGIKEGNDKAKTEASEFLQLLRMEWSVKVTKLARITLDVRHFNKRKELPDPSDIEKIAAYLVREIKNLDLTPNNNNEIVFREAVVLAEARLLLYNRRRPGELECLSIEAYKNRSMSVDEANMALRSHLTDFEKMLLKTQDLVEIRGKTGRGVPVLIPKETNKVLEYLSDPVARQRASIRPENNYMFANTGRTVVRAGKSLDQVKFRSEVELRFPERIYANNLRKHTATIAQALNLNDTEMKYICNHLGHTQKVHDLVYRQTSGMIERLDIAKLMLIQEFNVVGKYQNKKLSEIQFDELGTLERKIQDQDQEQQDTENAADQGKNVDDDIDIEDDFTVCRKKAKKSERVRWSPAEEEEIKKYFSRYFEGHFQKKCPSREHCLDALKKSKENGGTIFKRKWETLKKKFPIC</sequence>
<protein>
    <submittedName>
        <fullName evidence="3">Uncharacterized protein</fullName>
    </submittedName>
</protein>
<name>A0A8W8MJ77_MAGGI</name>
<evidence type="ECO:0000256" key="1">
    <source>
        <dbReference type="SAM" id="Coils"/>
    </source>
</evidence>
<dbReference type="Proteomes" id="UP000005408">
    <property type="component" value="Unassembled WGS sequence"/>
</dbReference>
<dbReference type="AlphaFoldDB" id="A0A8W8MJ77"/>
<evidence type="ECO:0000256" key="2">
    <source>
        <dbReference type="SAM" id="MobiDB-lite"/>
    </source>
</evidence>
<feature type="coiled-coil region" evidence="1">
    <location>
        <begin position="406"/>
        <end position="450"/>
    </location>
</feature>
<feature type="compositionally biased region" description="Acidic residues" evidence="2">
    <location>
        <begin position="273"/>
        <end position="285"/>
    </location>
</feature>
<accession>A0A8W8MJ77</accession>
<keyword evidence="1" id="KW-0175">Coiled coil</keyword>
<organism evidence="3 4">
    <name type="scientific">Magallana gigas</name>
    <name type="common">Pacific oyster</name>
    <name type="synonym">Crassostrea gigas</name>
    <dbReference type="NCBI Taxonomy" id="29159"/>
    <lineage>
        <taxon>Eukaryota</taxon>
        <taxon>Metazoa</taxon>
        <taxon>Spiralia</taxon>
        <taxon>Lophotrochozoa</taxon>
        <taxon>Mollusca</taxon>
        <taxon>Bivalvia</taxon>
        <taxon>Autobranchia</taxon>
        <taxon>Pteriomorphia</taxon>
        <taxon>Ostreida</taxon>
        <taxon>Ostreoidea</taxon>
        <taxon>Ostreidae</taxon>
        <taxon>Magallana</taxon>
    </lineage>
</organism>
<feature type="region of interest" description="Disordered" evidence="2">
    <location>
        <begin position="273"/>
        <end position="339"/>
    </location>
</feature>
<keyword evidence="4" id="KW-1185">Reference proteome</keyword>
<evidence type="ECO:0000313" key="3">
    <source>
        <dbReference type="EnsemblMetazoa" id="G33589.1:cds"/>
    </source>
</evidence>
<evidence type="ECO:0000313" key="4">
    <source>
        <dbReference type="Proteomes" id="UP000005408"/>
    </source>
</evidence>
<dbReference type="PANTHER" id="PTHR33480">
    <property type="entry name" value="SET DOMAIN-CONTAINING PROTEIN-RELATED"/>
    <property type="match status" value="1"/>
</dbReference>